<dbReference type="Gene3D" id="3.40.190.10">
    <property type="entry name" value="Periplasmic binding protein-like II"/>
    <property type="match status" value="2"/>
</dbReference>
<reference evidence="8 9" key="1">
    <citation type="submission" date="2018-03" db="EMBL/GenBank/DDBJ databases">
        <authorList>
            <person name="Keele B.F."/>
        </authorList>
    </citation>
    <scope>NUCLEOTIDE SEQUENCE [LARGE SCALE GENOMIC DNA]</scope>
    <source>
        <strain evidence="8 9">CECT 8626</strain>
    </source>
</reference>
<dbReference type="SUPFAM" id="SSF53850">
    <property type="entry name" value="Periplasmic binding protein-like II"/>
    <property type="match status" value="1"/>
</dbReference>
<keyword evidence="4 7" id="KW-0732">Signal</keyword>
<protein>
    <submittedName>
        <fullName evidence="8">Molybdate-binding periplasmic protein</fullName>
    </submittedName>
</protein>
<dbReference type="GO" id="GO:1901359">
    <property type="term" value="F:tungstate binding"/>
    <property type="evidence" value="ECO:0007669"/>
    <property type="project" value="UniProtKB-ARBA"/>
</dbReference>
<name>A0A2R8B7E5_9RHOB</name>
<dbReference type="InterPro" id="IPR050682">
    <property type="entry name" value="ModA/WtpA"/>
</dbReference>
<dbReference type="PIRSF" id="PIRSF004846">
    <property type="entry name" value="ModA"/>
    <property type="match status" value="1"/>
</dbReference>
<dbReference type="PANTHER" id="PTHR30632">
    <property type="entry name" value="MOLYBDATE-BINDING PERIPLASMIC PROTEIN"/>
    <property type="match status" value="1"/>
</dbReference>
<comment type="subunit">
    <text evidence="5">The complex is composed of two ATP-binding proteins (ModC), two transmembrane proteins (ModB) and a solute-binding protein (ModA).</text>
</comment>
<dbReference type="GO" id="GO:0015689">
    <property type="term" value="P:molybdate ion transport"/>
    <property type="evidence" value="ECO:0007669"/>
    <property type="project" value="InterPro"/>
</dbReference>
<feature type="signal peptide" evidence="7">
    <location>
        <begin position="1"/>
        <end position="16"/>
    </location>
</feature>
<keyword evidence="2 6" id="KW-0500">Molybdenum</keyword>
<feature type="binding site" evidence="6">
    <location>
        <position position="53"/>
    </location>
    <ligand>
        <name>molybdate</name>
        <dbReference type="ChEBI" id="CHEBI:36264"/>
    </ligand>
</feature>
<feature type="binding site" evidence="6">
    <location>
        <position position="160"/>
    </location>
    <ligand>
        <name>molybdate</name>
        <dbReference type="ChEBI" id="CHEBI:36264"/>
    </ligand>
</feature>
<accession>A0A2R8B7E5</accession>
<dbReference type="InterPro" id="IPR005950">
    <property type="entry name" value="ModA"/>
</dbReference>
<dbReference type="Proteomes" id="UP000244924">
    <property type="component" value="Unassembled WGS sequence"/>
</dbReference>
<dbReference type="Pfam" id="PF13531">
    <property type="entry name" value="SBP_bac_11"/>
    <property type="match status" value="1"/>
</dbReference>
<dbReference type="RefSeq" id="WP_108852774.1">
    <property type="nucleotide sequence ID" value="NZ_OMOQ01000001.1"/>
</dbReference>
<evidence type="ECO:0000313" key="9">
    <source>
        <dbReference type="Proteomes" id="UP000244924"/>
    </source>
</evidence>
<dbReference type="EMBL" id="OMOQ01000001">
    <property type="protein sequence ID" value="SPH18452.1"/>
    <property type="molecule type" value="Genomic_DNA"/>
</dbReference>
<dbReference type="AlphaFoldDB" id="A0A2R8B7E5"/>
<keyword evidence="3 6" id="KW-0479">Metal-binding</keyword>
<evidence type="ECO:0000256" key="5">
    <source>
        <dbReference type="ARBA" id="ARBA00062515"/>
    </source>
</evidence>
<evidence type="ECO:0000256" key="2">
    <source>
        <dbReference type="ARBA" id="ARBA00022505"/>
    </source>
</evidence>
<dbReference type="OrthoDB" id="9785015at2"/>
<evidence type="ECO:0000256" key="7">
    <source>
        <dbReference type="SAM" id="SignalP"/>
    </source>
</evidence>
<dbReference type="PANTHER" id="PTHR30632:SF14">
    <property type="entry name" value="TUNGSTATE_MOLYBDATE_CHROMATE-BINDING PROTEIN MODA"/>
    <property type="match status" value="1"/>
</dbReference>
<dbReference type="CDD" id="cd13539">
    <property type="entry name" value="PBP2_AvModA"/>
    <property type="match status" value="1"/>
</dbReference>
<proteinExistence type="inferred from homology"/>
<dbReference type="FunFam" id="3.40.190.10:FF:000035">
    <property type="entry name" value="Molybdate ABC transporter substrate-binding protein"/>
    <property type="match status" value="1"/>
</dbReference>
<gene>
    <name evidence="8" type="primary">modA</name>
    <name evidence="8" type="ORF">DEA8626_01990</name>
</gene>
<sequence length="243" mass="25307">MRLLLVLILLALPARAETALIAVATNFKPVAERLADAFEEETGHEIRLSTGATGKLAAQISLGAPFDAFLAADATTPATLEEMGAAVAGTRFTYSIGRLVLWSPDPDADFSDLARFFASAKHVAIANPELAPYGKAAMECIENLGFHDLLNNKIVRGENIGQAFALVHGGAADAGFVAASSLRPKPPGGAEWPVPEELHSPIRQDAVLLASGAENAAASAFLAYLRSPGAVALIESYGYGVAP</sequence>
<dbReference type="NCBIfam" id="TIGR01256">
    <property type="entry name" value="modA"/>
    <property type="match status" value="1"/>
</dbReference>
<feature type="chain" id="PRO_5015339295" evidence="7">
    <location>
        <begin position="17"/>
        <end position="243"/>
    </location>
</feature>
<comment type="similarity">
    <text evidence="1">Belongs to the bacterial solute-binding protein ModA family.</text>
</comment>
<evidence type="ECO:0000313" key="8">
    <source>
        <dbReference type="EMBL" id="SPH18452.1"/>
    </source>
</evidence>
<dbReference type="GO" id="GO:0046872">
    <property type="term" value="F:metal ion binding"/>
    <property type="evidence" value="ECO:0007669"/>
    <property type="project" value="UniProtKB-KW"/>
</dbReference>
<evidence type="ECO:0000256" key="6">
    <source>
        <dbReference type="PIRSR" id="PIRSR004846-1"/>
    </source>
</evidence>
<keyword evidence="9" id="KW-1185">Reference proteome</keyword>
<organism evidence="8 9">
    <name type="scientific">Albidovulum aquaemixtae</name>
    <dbReference type="NCBI Taxonomy" id="1542388"/>
    <lineage>
        <taxon>Bacteria</taxon>
        <taxon>Pseudomonadati</taxon>
        <taxon>Pseudomonadota</taxon>
        <taxon>Alphaproteobacteria</taxon>
        <taxon>Rhodobacterales</taxon>
        <taxon>Paracoccaceae</taxon>
        <taxon>Albidovulum</taxon>
    </lineage>
</organism>
<dbReference type="GO" id="GO:0030973">
    <property type="term" value="F:molybdate ion binding"/>
    <property type="evidence" value="ECO:0007669"/>
    <property type="project" value="InterPro"/>
</dbReference>
<evidence type="ECO:0000256" key="3">
    <source>
        <dbReference type="ARBA" id="ARBA00022723"/>
    </source>
</evidence>
<dbReference type="InterPro" id="IPR044084">
    <property type="entry name" value="AvModA-like_subst-bd"/>
</dbReference>
<evidence type="ECO:0000256" key="1">
    <source>
        <dbReference type="ARBA" id="ARBA00009175"/>
    </source>
</evidence>
<evidence type="ECO:0000256" key="4">
    <source>
        <dbReference type="ARBA" id="ARBA00022729"/>
    </source>
</evidence>